<evidence type="ECO:0000313" key="3">
    <source>
        <dbReference type="Proteomes" id="UP000324705"/>
    </source>
</evidence>
<dbReference type="OMA" id="FDHIVYD"/>
<feature type="domain" description="RNase H type-1" evidence="1">
    <location>
        <begin position="1"/>
        <end position="70"/>
    </location>
</feature>
<dbReference type="Pfam" id="PF13456">
    <property type="entry name" value="RVT_3"/>
    <property type="match status" value="1"/>
</dbReference>
<evidence type="ECO:0000259" key="1">
    <source>
        <dbReference type="Pfam" id="PF13456"/>
    </source>
</evidence>
<protein>
    <recommendedName>
        <fullName evidence="1">RNase H type-1 domain-containing protein</fullName>
    </recommendedName>
</protein>
<dbReference type="Gramene" id="TRITD1Av1G140030.1">
    <property type="protein sequence ID" value="TRITD1Av1G140030.1"/>
    <property type="gene ID" value="TRITD1Av1G140030"/>
</dbReference>
<sequence length="101" mass="11181">MNLARTVGCSKIDINSDNIEVIEALKDGNSSLVASAIFDDCYFMSLDFDHIVYDHCNREANQVAHEMARLAKFSTLGFWMDTVPSAVIPLLVNDATVLVIE</sequence>
<organism evidence="2 3">
    <name type="scientific">Triticum turgidum subsp. durum</name>
    <name type="common">Durum wheat</name>
    <name type="synonym">Triticum durum</name>
    <dbReference type="NCBI Taxonomy" id="4567"/>
    <lineage>
        <taxon>Eukaryota</taxon>
        <taxon>Viridiplantae</taxon>
        <taxon>Streptophyta</taxon>
        <taxon>Embryophyta</taxon>
        <taxon>Tracheophyta</taxon>
        <taxon>Spermatophyta</taxon>
        <taxon>Magnoliopsida</taxon>
        <taxon>Liliopsida</taxon>
        <taxon>Poales</taxon>
        <taxon>Poaceae</taxon>
        <taxon>BOP clade</taxon>
        <taxon>Pooideae</taxon>
        <taxon>Triticodae</taxon>
        <taxon>Triticeae</taxon>
        <taxon>Triticinae</taxon>
        <taxon>Triticum</taxon>
    </lineage>
</organism>
<dbReference type="GO" id="GO:0003676">
    <property type="term" value="F:nucleic acid binding"/>
    <property type="evidence" value="ECO:0007669"/>
    <property type="project" value="InterPro"/>
</dbReference>
<dbReference type="InterPro" id="IPR053151">
    <property type="entry name" value="RNase_H-like"/>
</dbReference>
<name>A0A9R0UXA7_TRITD</name>
<keyword evidence="3" id="KW-1185">Reference proteome</keyword>
<dbReference type="PANTHER" id="PTHR47723">
    <property type="entry name" value="OS05G0353850 PROTEIN"/>
    <property type="match status" value="1"/>
</dbReference>
<reference evidence="2 3" key="1">
    <citation type="submission" date="2017-09" db="EMBL/GenBank/DDBJ databases">
        <authorList>
            <consortium name="International Durum Wheat Genome Sequencing Consortium (IDWGSC)"/>
            <person name="Milanesi L."/>
        </authorList>
    </citation>
    <scope>NUCLEOTIDE SEQUENCE [LARGE SCALE GENOMIC DNA]</scope>
    <source>
        <strain evidence="3">cv. Svevo</strain>
    </source>
</reference>
<dbReference type="InterPro" id="IPR044730">
    <property type="entry name" value="RNase_H-like_dom_plant"/>
</dbReference>
<dbReference type="AlphaFoldDB" id="A0A9R0UXA7"/>
<evidence type="ECO:0000313" key="2">
    <source>
        <dbReference type="EMBL" id="VAH06323.1"/>
    </source>
</evidence>
<dbReference type="PANTHER" id="PTHR47723:SF18">
    <property type="entry name" value="RNASE H TYPE-1 DOMAIN-CONTAINING PROTEIN"/>
    <property type="match status" value="1"/>
</dbReference>
<proteinExistence type="predicted"/>
<dbReference type="InterPro" id="IPR002156">
    <property type="entry name" value="RNaseH_domain"/>
</dbReference>
<dbReference type="Gene3D" id="3.30.420.10">
    <property type="entry name" value="Ribonuclease H-like superfamily/Ribonuclease H"/>
    <property type="match status" value="1"/>
</dbReference>
<dbReference type="GO" id="GO:0004523">
    <property type="term" value="F:RNA-DNA hybrid ribonuclease activity"/>
    <property type="evidence" value="ECO:0007669"/>
    <property type="project" value="InterPro"/>
</dbReference>
<dbReference type="EMBL" id="LT934111">
    <property type="protein sequence ID" value="VAH06323.1"/>
    <property type="molecule type" value="Genomic_DNA"/>
</dbReference>
<gene>
    <name evidence="2" type="ORF">TRITD_1Av1G140030</name>
</gene>
<dbReference type="InterPro" id="IPR036397">
    <property type="entry name" value="RNaseH_sf"/>
</dbReference>
<accession>A0A9R0UXA7</accession>
<dbReference type="CDD" id="cd06222">
    <property type="entry name" value="RNase_H_like"/>
    <property type="match status" value="1"/>
</dbReference>
<dbReference type="Proteomes" id="UP000324705">
    <property type="component" value="Chromosome 1A"/>
</dbReference>